<evidence type="ECO:0000313" key="1">
    <source>
        <dbReference type="EMBL" id="APL94491.1"/>
    </source>
</evidence>
<dbReference type="GO" id="GO:0018662">
    <property type="term" value="F:phenol 2-monooxygenase activity"/>
    <property type="evidence" value="ECO:0007669"/>
    <property type="project" value="InterPro"/>
</dbReference>
<organism evidence="1 2">
    <name type="scientific">Sphingobium indicum (strain DSM 16412 / CCM 7286 / MTCC 6364 / B90A)</name>
    <dbReference type="NCBI Taxonomy" id="861109"/>
    <lineage>
        <taxon>Bacteria</taxon>
        <taxon>Pseudomonadati</taxon>
        <taxon>Pseudomonadota</taxon>
        <taxon>Alphaproteobacteria</taxon>
        <taxon>Sphingomonadales</taxon>
        <taxon>Sphingomonadaceae</taxon>
        <taxon>Sphingobium</taxon>
    </lineage>
</organism>
<dbReference type="Proteomes" id="UP000004550">
    <property type="component" value="Chromosome"/>
</dbReference>
<proteinExistence type="predicted"/>
<dbReference type="InterPro" id="IPR006756">
    <property type="entry name" value="Phenol_hydroxylase"/>
</dbReference>
<dbReference type="InterPro" id="IPR043010">
    <property type="entry name" value="Phenol_hydroxylase_sf"/>
</dbReference>
<dbReference type="EMBL" id="CP013070">
    <property type="protein sequence ID" value="APL94491.1"/>
    <property type="molecule type" value="Genomic_DNA"/>
</dbReference>
<dbReference type="Pfam" id="PF04663">
    <property type="entry name" value="Phenol_monoox"/>
    <property type="match status" value="1"/>
</dbReference>
<dbReference type="GeneID" id="29272832"/>
<protein>
    <submittedName>
        <fullName evidence="1">Phenol hydroxylase</fullName>
    </submittedName>
</protein>
<sequence length="119" mass="12967">MAVKAIDTYEFEPADKAENFHGACVIYAGWDGHLLFSSPYAWPLPPDLPFAHFIAGPMAEIFGQHPDWAGIDWNSAVWTRNGEAFVPDMQAGIAANGLRHKDALRFRTPGLDGLNGAGI</sequence>
<dbReference type="Gene3D" id="3.10.20.560">
    <property type="entry name" value="Phenol hydroxylase"/>
    <property type="match status" value="1"/>
</dbReference>
<gene>
    <name evidence="1" type="ORF">SIDU_08255</name>
</gene>
<name>A0A1L5BNL0_SPHIB</name>
<evidence type="ECO:0000313" key="2">
    <source>
        <dbReference type="Proteomes" id="UP000004550"/>
    </source>
</evidence>
<reference evidence="1 2" key="1">
    <citation type="journal article" date="2012" name="J. Bacteriol.">
        <title>Genome sequence of Sphingobium indicum B90A, a hexachlorocyclohexane-degrading bacterium.</title>
        <authorList>
            <person name="Anand S."/>
            <person name="Sangwan N."/>
            <person name="Lata P."/>
            <person name="Kaur J."/>
            <person name="Dua A."/>
            <person name="Singh A.K."/>
            <person name="Verma M."/>
            <person name="Kaur J."/>
            <person name="Khurana J.P."/>
            <person name="Khurana P."/>
            <person name="Mathur S."/>
            <person name="Lal R."/>
        </authorList>
    </citation>
    <scope>NUCLEOTIDE SEQUENCE [LARGE SCALE GENOMIC DNA]</scope>
    <source>
        <strain evidence="2">DSM 16412 / CCM 7286 / MTCC 6364 / B90A</strain>
    </source>
</reference>
<dbReference type="KEGG" id="sinb:SIDU_08255"/>
<dbReference type="RefSeq" id="WP_007684802.1">
    <property type="nucleotide sequence ID" value="NZ_CP013070.1"/>
</dbReference>
<accession>A0A1L5BNL0</accession>
<dbReference type="AlphaFoldDB" id="A0A1L5BNL0"/>